<dbReference type="AlphaFoldDB" id="A0A4T0NIY1"/>
<evidence type="ECO:0000313" key="10">
    <source>
        <dbReference type="Proteomes" id="UP000307169"/>
    </source>
</evidence>
<evidence type="ECO:0000313" key="2">
    <source>
        <dbReference type="EMBL" id="TIB73829.1"/>
    </source>
</evidence>
<evidence type="ECO:0000313" key="13">
    <source>
        <dbReference type="Proteomes" id="UP000310708"/>
    </source>
</evidence>
<dbReference type="GO" id="GO:0032299">
    <property type="term" value="C:ribonuclease H2 complex"/>
    <property type="evidence" value="ECO:0007669"/>
    <property type="project" value="InterPro"/>
</dbReference>
<evidence type="ECO:0000313" key="5">
    <source>
        <dbReference type="EMBL" id="TIC61178.1"/>
    </source>
</evidence>
<evidence type="ECO:0000313" key="4">
    <source>
        <dbReference type="EMBL" id="TIC29593.1"/>
    </source>
</evidence>
<dbReference type="InterPro" id="IPR013924">
    <property type="entry name" value="RNase_H2_suC"/>
</dbReference>
<evidence type="ECO:0000313" key="12">
    <source>
        <dbReference type="Proteomes" id="UP000310685"/>
    </source>
</evidence>
<organism evidence="7 13">
    <name type="scientific">Wallemia mellicola</name>
    <dbReference type="NCBI Taxonomy" id="1708541"/>
    <lineage>
        <taxon>Eukaryota</taxon>
        <taxon>Fungi</taxon>
        <taxon>Dikarya</taxon>
        <taxon>Basidiomycota</taxon>
        <taxon>Wallemiomycotina</taxon>
        <taxon>Wallemiomycetes</taxon>
        <taxon>Wallemiales</taxon>
        <taxon>Wallemiaceae</taxon>
        <taxon>Wallemia</taxon>
    </lineage>
</organism>
<accession>A0A4T0NIY1</accession>
<evidence type="ECO:0000313" key="7">
    <source>
        <dbReference type="EMBL" id="TIC64436.1"/>
    </source>
</evidence>
<dbReference type="Proteomes" id="UP000305362">
    <property type="component" value="Unassembled WGS sequence"/>
</dbReference>
<dbReference type="EMBL" id="SPRO01000026">
    <property type="protein sequence ID" value="TIC29593.1"/>
    <property type="molecule type" value="Genomic_DNA"/>
</dbReference>
<protein>
    <submittedName>
        <fullName evidence="7">Uncharacterized protein</fullName>
    </submittedName>
</protein>
<proteinExistence type="predicted"/>
<dbReference type="EMBL" id="SPRW01000031">
    <property type="protein sequence ID" value="TIC63961.1"/>
    <property type="molecule type" value="Genomic_DNA"/>
</dbReference>
<evidence type="ECO:0000313" key="6">
    <source>
        <dbReference type="EMBL" id="TIC63961.1"/>
    </source>
</evidence>
<dbReference type="Pfam" id="PF08615">
    <property type="entry name" value="RNase_H2_suC"/>
    <property type="match status" value="1"/>
</dbReference>
<dbReference type="OMA" id="STHPLCR"/>
<name>A0A4T0NIY1_9BASI</name>
<dbReference type="EMBL" id="SPRV01000031">
    <property type="protein sequence ID" value="TIC61178.1"/>
    <property type="molecule type" value="Genomic_DNA"/>
</dbReference>
<sequence>MTIEVQKTADKNVKVDLLPFSIEYQGVADISTYFHPMGNTAAFRGRKITARDVSLGERVQGVCVSEIISDGHKSAKKPVKATKYSMDDEEDDDNEESNDDEPEEQPQQSQQSVSQVFQSTGHSFTDFRIWMPDDHVAETTHPLCRLEEQQKLFTLINTID</sequence>
<dbReference type="Proteomes" id="UP000310708">
    <property type="component" value="Unassembled WGS sequence"/>
</dbReference>
<evidence type="ECO:0000313" key="8">
    <source>
        <dbReference type="Proteomes" id="UP000305362"/>
    </source>
</evidence>
<dbReference type="Proteomes" id="UP000305647">
    <property type="component" value="Unassembled WGS sequence"/>
</dbReference>
<dbReference type="Proteomes" id="UP000307169">
    <property type="component" value="Unassembled WGS sequence"/>
</dbReference>
<evidence type="ECO:0000313" key="9">
    <source>
        <dbReference type="Proteomes" id="UP000305647"/>
    </source>
</evidence>
<reference evidence="8 9" key="1">
    <citation type="submission" date="2019-03" db="EMBL/GenBank/DDBJ databases">
        <title>Sequencing 25 genomes of Wallemia mellicola.</title>
        <authorList>
            <person name="Gostincar C."/>
        </authorList>
    </citation>
    <scope>NUCLEOTIDE SEQUENCE [LARGE SCALE GENOMIC DNA]</scope>
    <source>
        <strain evidence="3 10">EXF-1262</strain>
        <strain evidence="6 11">EXF-1274</strain>
        <strain evidence="5 8">EXF-1277</strain>
        <strain evidence="2 12">EXF-6152</strain>
        <strain evidence="7 13">EXF-757</strain>
        <strain evidence="4 9">EXF-8738</strain>
    </source>
</reference>
<dbReference type="EMBL" id="SPRX01000034">
    <property type="protein sequence ID" value="TIC64436.1"/>
    <property type="molecule type" value="Genomic_DNA"/>
</dbReference>
<dbReference type="OrthoDB" id="6222486at2759"/>
<dbReference type="Proteomes" id="UP000310685">
    <property type="component" value="Unassembled WGS sequence"/>
</dbReference>
<gene>
    <name evidence="7" type="ORF">E3Q01_02758</name>
    <name evidence="6" type="ORF">E3Q02_02820</name>
    <name evidence="5" type="ORF">E3Q03_02818</name>
    <name evidence="4" type="ORF">E3Q10_02507</name>
    <name evidence="3" type="ORF">E3Q17_02535</name>
    <name evidence="2" type="ORF">E3Q22_04295</name>
</gene>
<dbReference type="EMBL" id="SPRC01000084">
    <property type="protein sequence ID" value="TIB73829.1"/>
    <property type="molecule type" value="Genomic_DNA"/>
</dbReference>
<evidence type="ECO:0000256" key="1">
    <source>
        <dbReference type="SAM" id="MobiDB-lite"/>
    </source>
</evidence>
<comment type="caution">
    <text evidence="7">The sequence shown here is derived from an EMBL/GenBank/DDBJ whole genome shotgun (WGS) entry which is preliminary data.</text>
</comment>
<dbReference type="GO" id="GO:0006401">
    <property type="term" value="P:RNA catabolic process"/>
    <property type="evidence" value="ECO:0007669"/>
    <property type="project" value="InterPro"/>
</dbReference>
<feature type="compositionally biased region" description="Acidic residues" evidence="1">
    <location>
        <begin position="87"/>
        <end position="104"/>
    </location>
</feature>
<dbReference type="Proteomes" id="UP000309601">
    <property type="component" value="Unassembled WGS sequence"/>
</dbReference>
<evidence type="ECO:0000313" key="3">
    <source>
        <dbReference type="EMBL" id="TIB99550.1"/>
    </source>
</evidence>
<feature type="compositionally biased region" description="Low complexity" evidence="1">
    <location>
        <begin position="105"/>
        <end position="117"/>
    </location>
</feature>
<evidence type="ECO:0000313" key="11">
    <source>
        <dbReference type="Proteomes" id="UP000309601"/>
    </source>
</evidence>
<dbReference type="EMBL" id="SPRH01000029">
    <property type="protein sequence ID" value="TIB99550.1"/>
    <property type="molecule type" value="Genomic_DNA"/>
</dbReference>
<dbReference type="Gene3D" id="2.40.128.680">
    <property type="match status" value="1"/>
</dbReference>
<feature type="region of interest" description="Disordered" evidence="1">
    <location>
        <begin position="71"/>
        <end position="117"/>
    </location>
</feature>